<dbReference type="Gene3D" id="1.10.10.10">
    <property type="entry name" value="Winged helix-like DNA-binding domain superfamily/Winged helix DNA-binding domain"/>
    <property type="match status" value="1"/>
</dbReference>
<dbReference type="PRINTS" id="PR00038">
    <property type="entry name" value="HTHLUXR"/>
</dbReference>
<gene>
    <name evidence="5" type="ORF">SAMN06295879_0114</name>
</gene>
<keyword evidence="2" id="KW-0238">DNA-binding</keyword>
<feature type="domain" description="HTH luxR-type" evidence="4">
    <location>
        <begin position="433"/>
        <end position="498"/>
    </location>
</feature>
<proteinExistence type="predicted"/>
<sequence>MLYPSLRSMAEHSSWADFATAIDSSFFARLLLEPEALVDGFAAVPKKWLWENPRYLMASAIARAANHPYALISEDVYERFASWVESEENPATRDLLGVVQTELRSLVAAGRLDEADATADESLRLIATPKDTSGFDDVLPPVFIRIGTVKLLRGNVRDAISIFAEGARRARASTHPIAPYVQNFAALAHALSGNFTHAEQSLTREQKLPRPAGSLQASYSAISQQASALIALGTFSAGPIDPLPEAGIGEFWWLSEHIRAKRALHQVNDRGAAAAHLEDVLDFRRDLSGTGTLAGSILRADLANLYMATSNFQAAAHVMRDERPSSEGHQIWSARARLALLVGHPERALQIIGTVQHLNGGRHRLSPATMIVKAAAERVLGDDSAATISIVDVLESVKRTNAITEIIEAHPAVRNELADRLHLELELPASIYAPIEVIKLSRRERDVLRALSLYGSTKELAAALHVSPNTAKSHLASLYKKLGVHGREQALRAGTAWLDD</sequence>
<dbReference type="InterPro" id="IPR016032">
    <property type="entry name" value="Sig_transdc_resp-reg_C-effctor"/>
</dbReference>
<dbReference type="PROSITE" id="PS50043">
    <property type="entry name" value="HTH_LUXR_2"/>
    <property type="match status" value="1"/>
</dbReference>
<dbReference type="InterPro" id="IPR000792">
    <property type="entry name" value="Tscrpt_reg_LuxR_C"/>
</dbReference>
<dbReference type="Pfam" id="PF00196">
    <property type="entry name" value="GerE"/>
    <property type="match status" value="1"/>
</dbReference>
<evidence type="ECO:0000256" key="1">
    <source>
        <dbReference type="ARBA" id="ARBA00023015"/>
    </source>
</evidence>
<evidence type="ECO:0000313" key="5">
    <source>
        <dbReference type="EMBL" id="SKA79723.1"/>
    </source>
</evidence>
<keyword evidence="3" id="KW-0804">Transcription</keyword>
<dbReference type="AlphaFoldDB" id="A0A1T4WQU8"/>
<dbReference type="Proteomes" id="UP000189735">
    <property type="component" value="Unassembled WGS sequence"/>
</dbReference>
<name>A0A1T4WQU8_9MICO</name>
<evidence type="ECO:0000313" key="6">
    <source>
        <dbReference type="Proteomes" id="UP000189735"/>
    </source>
</evidence>
<organism evidence="5 6">
    <name type="scientific">Agreia bicolorata</name>
    <dbReference type="NCBI Taxonomy" id="110935"/>
    <lineage>
        <taxon>Bacteria</taxon>
        <taxon>Bacillati</taxon>
        <taxon>Actinomycetota</taxon>
        <taxon>Actinomycetes</taxon>
        <taxon>Micrococcales</taxon>
        <taxon>Microbacteriaceae</taxon>
        <taxon>Agreia</taxon>
    </lineage>
</organism>
<dbReference type="PANTHER" id="PTHR44688:SF16">
    <property type="entry name" value="DNA-BINDING TRANSCRIPTIONAL ACTIVATOR DEVR_DOSR"/>
    <property type="match status" value="1"/>
</dbReference>
<dbReference type="InterPro" id="IPR036388">
    <property type="entry name" value="WH-like_DNA-bd_sf"/>
</dbReference>
<dbReference type="GO" id="GO:0006355">
    <property type="term" value="P:regulation of DNA-templated transcription"/>
    <property type="evidence" value="ECO:0007669"/>
    <property type="project" value="InterPro"/>
</dbReference>
<evidence type="ECO:0000256" key="3">
    <source>
        <dbReference type="ARBA" id="ARBA00023163"/>
    </source>
</evidence>
<keyword evidence="1" id="KW-0805">Transcription regulation</keyword>
<dbReference type="SMART" id="SM00421">
    <property type="entry name" value="HTH_LUXR"/>
    <property type="match status" value="1"/>
</dbReference>
<accession>A0A1T4WQU8</accession>
<dbReference type="PANTHER" id="PTHR44688">
    <property type="entry name" value="DNA-BINDING TRANSCRIPTIONAL ACTIVATOR DEVR_DOSR"/>
    <property type="match status" value="1"/>
</dbReference>
<protein>
    <submittedName>
        <fullName evidence="5">Regulatory protein, luxR family</fullName>
    </submittedName>
</protein>
<evidence type="ECO:0000256" key="2">
    <source>
        <dbReference type="ARBA" id="ARBA00023125"/>
    </source>
</evidence>
<dbReference type="EMBL" id="FUYG01000001">
    <property type="protein sequence ID" value="SKA79723.1"/>
    <property type="molecule type" value="Genomic_DNA"/>
</dbReference>
<dbReference type="GO" id="GO:0003677">
    <property type="term" value="F:DNA binding"/>
    <property type="evidence" value="ECO:0007669"/>
    <property type="project" value="UniProtKB-KW"/>
</dbReference>
<reference evidence="6" key="1">
    <citation type="submission" date="2017-02" db="EMBL/GenBank/DDBJ databases">
        <authorList>
            <person name="Varghese N."/>
            <person name="Submissions S."/>
        </authorList>
    </citation>
    <scope>NUCLEOTIDE SEQUENCE [LARGE SCALE GENOMIC DNA]</scope>
    <source>
        <strain evidence="6">VKM Ac-2052</strain>
    </source>
</reference>
<evidence type="ECO:0000259" key="4">
    <source>
        <dbReference type="PROSITE" id="PS50043"/>
    </source>
</evidence>
<dbReference type="CDD" id="cd06170">
    <property type="entry name" value="LuxR_C_like"/>
    <property type="match status" value="1"/>
</dbReference>
<dbReference type="SUPFAM" id="SSF46894">
    <property type="entry name" value="C-terminal effector domain of the bipartite response regulators"/>
    <property type="match status" value="1"/>
</dbReference>